<dbReference type="AlphaFoldDB" id="A0A1F6TH16"/>
<evidence type="ECO:0000256" key="1">
    <source>
        <dbReference type="SAM" id="Phobius"/>
    </source>
</evidence>
<feature type="transmembrane region" description="Helical" evidence="1">
    <location>
        <begin position="88"/>
        <end position="109"/>
    </location>
</feature>
<proteinExistence type="predicted"/>
<reference evidence="2 3" key="1">
    <citation type="journal article" date="2016" name="Nat. Commun.">
        <title>Thousands of microbial genomes shed light on interconnected biogeochemical processes in an aquifer system.</title>
        <authorList>
            <person name="Anantharaman K."/>
            <person name="Brown C.T."/>
            <person name="Hug L.A."/>
            <person name="Sharon I."/>
            <person name="Castelle C.J."/>
            <person name="Probst A.J."/>
            <person name="Thomas B.C."/>
            <person name="Singh A."/>
            <person name="Wilkins M.J."/>
            <person name="Karaoz U."/>
            <person name="Brodie E.L."/>
            <person name="Williams K.H."/>
            <person name="Hubbard S.S."/>
            <person name="Banfield J.F."/>
        </authorList>
    </citation>
    <scope>NUCLEOTIDE SEQUENCE [LARGE SCALE GENOMIC DNA]</scope>
</reference>
<feature type="transmembrane region" description="Helical" evidence="1">
    <location>
        <begin position="20"/>
        <end position="39"/>
    </location>
</feature>
<feature type="transmembrane region" description="Helical" evidence="1">
    <location>
        <begin position="115"/>
        <end position="136"/>
    </location>
</feature>
<keyword evidence="1" id="KW-1133">Transmembrane helix</keyword>
<evidence type="ECO:0000313" key="3">
    <source>
        <dbReference type="Proteomes" id="UP000179344"/>
    </source>
</evidence>
<feature type="transmembrane region" description="Helical" evidence="1">
    <location>
        <begin position="148"/>
        <end position="170"/>
    </location>
</feature>
<feature type="transmembrane region" description="Helical" evidence="1">
    <location>
        <begin position="285"/>
        <end position="303"/>
    </location>
</feature>
<feature type="transmembrane region" description="Helical" evidence="1">
    <location>
        <begin position="223"/>
        <end position="242"/>
    </location>
</feature>
<feature type="transmembrane region" description="Helical" evidence="1">
    <location>
        <begin position="248"/>
        <end position="270"/>
    </location>
</feature>
<protein>
    <submittedName>
        <fullName evidence="2">Uncharacterized protein</fullName>
    </submittedName>
</protein>
<feature type="transmembrane region" description="Helical" evidence="1">
    <location>
        <begin position="190"/>
        <end position="211"/>
    </location>
</feature>
<feature type="transmembrane region" description="Helical" evidence="1">
    <location>
        <begin position="363"/>
        <end position="380"/>
    </location>
</feature>
<feature type="transmembrane region" description="Helical" evidence="1">
    <location>
        <begin position="315"/>
        <end position="342"/>
    </location>
</feature>
<organism evidence="2 3">
    <name type="scientific">Candidatus Muproteobacteria bacterium RBG_16_65_31</name>
    <dbReference type="NCBI Taxonomy" id="1817759"/>
    <lineage>
        <taxon>Bacteria</taxon>
        <taxon>Pseudomonadati</taxon>
        <taxon>Pseudomonadota</taxon>
        <taxon>Candidatus Muproteobacteria</taxon>
    </lineage>
</organism>
<accession>A0A1F6TH16</accession>
<name>A0A1F6TH16_9PROT</name>
<sequence length="430" mass="45968">MKQDGLRLDQAPPLSVPLRFFLTAPVFPVLAAAVLAWLGPSVFVSRWSGPMLALTHLMTLGFLALVMVGALMQLLPVLAGAPVPRPRLVSGVVHALLASGVLALGVGWLTPHPGLLRTALVLLGCGFAVFIAAAGASLARARANPGVWAMRLALAALVATLLLGIGLLLAQGGRGGLPPQQLWTRLHLGWGLIGWVALLITGMAYQVVPMFQLTPSYPRWMQNWLAPLMFFALCGWSANLIFAPAGPAAPVFATIAAAGLAAFATATLFLQHKRRRRLPDVTTRFWRIAMASLLAALALWLYGRGGQRLELLIGVLMIVGFASSAVHGMLYKIVPFLAWLHLQGRRIRGTLPTMKDILPDRRTLPHPWIHGAAILALAAACLAPEIWVYPAAAATALSYGWLGWNLVTAAIRYRRAVRAHVSAGGGRHVA</sequence>
<evidence type="ECO:0000313" key="2">
    <source>
        <dbReference type="EMBL" id="OGI44412.1"/>
    </source>
</evidence>
<gene>
    <name evidence="2" type="ORF">A2V92_06010</name>
</gene>
<dbReference type="EMBL" id="MFST01000049">
    <property type="protein sequence ID" value="OGI44412.1"/>
    <property type="molecule type" value="Genomic_DNA"/>
</dbReference>
<feature type="transmembrane region" description="Helical" evidence="1">
    <location>
        <begin position="51"/>
        <end position="76"/>
    </location>
</feature>
<feature type="transmembrane region" description="Helical" evidence="1">
    <location>
        <begin position="386"/>
        <end position="407"/>
    </location>
</feature>
<dbReference type="Proteomes" id="UP000179344">
    <property type="component" value="Unassembled WGS sequence"/>
</dbReference>
<keyword evidence="1" id="KW-0472">Membrane</keyword>
<comment type="caution">
    <text evidence="2">The sequence shown here is derived from an EMBL/GenBank/DDBJ whole genome shotgun (WGS) entry which is preliminary data.</text>
</comment>
<keyword evidence="1" id="KW-0812">Transmembrane</keyword>